<name>A0ABT6VSP9_9ACTN</name>
<dbReference type="Gene3D" id="3.40.50.880">
    <property type="match status" value="1"/>
</dbReference>
<dbReference type="InterPro" id="IPR029062">
    <property type="entry name" value="Class_I_gatase-like"/>
</dbReference>
<evidence type="ECO:0000256" key="1">
    <source>
        <dbReference type="ARBA" id="ARBA00023015"/>
    </source>
</evidence>
<evidence type="ECO:0000313" key="5">
    <source>
        <dbReference type="EMBL" id="MDI5961498.1"/>
    </source>
</evidence>
<feature type="domain" description="HTH araC/xylS-type" evidence="4">
    <location>
        <begin position="209"/>
        <end position="307"/>
    </location>
</feature>
<evidence type="ECO:0000256" key="3">
    <source>
        <dbReference type="ARBA" id="ARBA00023163"/>
    </source>
</evidence>
<dbReference type="SUPFAM" id="SSF52317">
    <property type="entry name" value="Class I glutamine amidotransferase-like"/>
    <property type="match status" value="1"/>
</dbReference>
<dbReference type="InterPro" id="IPR018062">
    <property type="entry name" value="HTH_AraC-typ_CS"/>
</dbReference>
<accession>A0ABT6VSP9</accession>
<dbReference type="CDD" id="cd03137">
    <property type="entry name" value="GATase1_AraC_1"/>
    <property type="match status" value="1"/>
</dbReference>
<dbReference type="EMBL" id="JAAGKO020000002">
    <property type="protein sequence ID" value="MDI5961498.1"/>
    <property type="molecule type" value="Genomic_DNA"/>
</dbReference>
<proteinExistence type="predicted"/>
<dbReference type="Gene3D" id="1.10.10.60">
    <property type="entry name" value="Homeodomain-like"/>
    <property type="match status" value="1"/>
</dbReference>
<keyword evidence="2" id="KW-0238">DNA-binding</keyword>
<keyword evidence="3" id="KW-0804">Transcription</keyword>
<dbReference type="PANTHER" id="PTHR43130">
    <property type="entry name" value="ARAC-FAMILY TRANSCRIPTIONAL REGULATOR"/>
    <property type="match status" value="1"/>
</dbReference>
<dbReference type="PROSITE" id="PS01124">
    <property type="entry name" value="HTH_ARAC_FAMILY_2"/>
    <property type="match status" value="1"/>
</dbReference>
<dbReference type="InterPro" id="IPR009057">
    <property type="entry name" value="Homeodomain-like_sf"/>
</dbReference>
<protein>
    <submittedName>
        <fullName evidence="5">GlxA family transcriptional regulator</fullName>
    </submittedName>
</protein>
<comment type="caution">
    <text evidence="5">The sequence shown here is derived from an EMBL/GenBank/DDBJ whole genome shotgun (WGS) entry which is preliminary data.</text>
</comment>
<dbReference type="InterPro" id="IPR002818">
    <property type="entry name" value="DJ-1/PfpI"/>
</dbReference>
<reference evidence="5 6" key="1">
    <citation type="submission" date="2023-05" db="EMBL/GenBank/DDBJ databases">
        <title>Streptantibioticus silvisoli sp. nov., acidotolerant actinomycetes 1 from pine litter.</title>
        <authorList>
            <person name="Swiecimska M."/>
            <person name="Golinska P."/>
            <person name="Sangal V."/>
            <person name="Wachnowicz B."/>
            <person name="Goodfellow M."/>
        </authorList>
    </citation>
    <scope>NUCLEOTIDE SEQUENCE [LARGE SCALE GENOMIC DNA]</scope>
    <source>
        <strain evidence="5 6">SL54</strain>
    </source>
</reference>
<dbReference type="PANTHER" id="PTHR43130:SF3">
    <property type="entry name" value="HTH-TYPE TRANSCRIPTIONAL REGULATOR RV1931C"/>
    <property type="match status" value="1"/>
</dbReference>
<dbReference type="Proteomes" id="UP001156398">
    <property type="component" value="Unassembled WGS sequence"/>
</dbReference>
<dbReference type="InterPro" id="IPR052158">
    <property type="entry name" value="INH-QAR"/>
</dbReference>
<evidence type="ECO:0000256" key="2">
    <source>
        <dbReference type="ARBA" id="ARBA00023125"/>
    </source>
</evidence>
<dbReference type="InterPro" id="IPR018060">
    <property type="entry name" value="HTH_AraC"/>
</dbReference>
<sequence length="310" mass="33032">MTPHRVVLVVFPGFQQLDLTGPHEVFSQAGHTVRTVAADPGPVSASSGLTVLASALPDPGDVETVLVVGGPGVRDAERDERLMAWLVEAAARAGRVASVCTGAFLLARAGLLDGRRAVTHWASCAALAREYPLVTVTPDPVFVADGPVWTSAGVTAGMDMALAMVEEDRGVAEARDIARNLVMFLQRPGGQRQFSTQLAAQRPEREPLRRVQDWIADHLGADLTVPALAARAGMSERHFTRAFRAGTGATPAAYVETARVEAARNLLETTGATVDSIARSCGFGAAETLHRRFRHHLGVTPGAYRARFTR</sequence>
<evidence type="ECO:0000313" key="6">
    <source>
        <dbReference type="Proteomes" id="UP001156398"/>
    </source>
</evidence>
<keyword evidence="1" id="KW-0805">Transcription regulation</keyword>
<gene>
    <name evidence="5" type="ORF">POF43_001960</name>
</gene>
<dbReference type="SMART" id="SM00342">
    <property type="entry name" value="HTH_ARAC"/>
    <property type="match status" value="1"/>
</dbReference>
<dbReference type="SUPFAM" id="SSF46689">
    <property type="entry name" value="Homeodomain-like"/>
    <property type="match status" value="2"/>
</dbReference>
<organism evidence="5 6">
    <name type="scientific">Streptantibioticus silvisoli</name>
    <dbReference type="NCBI Taxonomy" id="2705255"/>
    <lineage>
        <taxon>Bacteria</taxon>
        <taxon>Bacillati</taxon>
        <taxon>Actinomycetota</taxon>
        <taxon>Actinomycetes</taxon>
        <taxon>Kitasatosporales</taxon>
        <taxon>Streptomycetaceae</taxon>
        <taxon>Streptantibioticus</taxon>
    </lineage>
</organism>
<dbReference type="RefSeq" id="WP_271321987.1">
    <property type="nucleotide sequence ID" value="NZ_JAAGKO020000002.1"/>
</dbReference>
<evidence type="ECO:0000259" key="4">
    <source>
        <dbReference type="PROSITE" id="PS01124"/>
    </source>
</evidence>
<dbReference type="PROSITE" id="PS00041">
    <property type="entry name" value="HTH_ARAC_FAMILY_1"/>
    <property type="match status" value="1"/>
</dbReference>
<dbReference type="Pfam" id="PF01965">
    <property type="entry name" value="DJ-1_PfpI"/>
    <property type="match status" value="1"/>
</dbReference>
<keyword evidence="6" id="KW-1185">Reference proteome</keyword>
<dbReference type="Pfam" id="PF12833">
    <property type="entry name" value="HTH_18"/>
    <property type="match status" value="1"/>
</dbReference>